<name>A0AAD0TZM7_9GAMM</name>
<reference evidence="2 3" key="1">
    <citation type="submission" date="2018-10" db="EMBL/GenBank/DDBJ databases">
        <title>Complete Genome Sequence and Transcriptomic Profiles of a Marine Bacterium, Pseudoalteromonas agarivorans Hao 2018.</title>
        <authorList>
            <person name="Hao L."/>
        </authorList>
    </citation>
    <scope>NUCLEOTIDE SEQUENCE [LARGE SCALE GENOMIC DNA]</scope>
    <source>
        <strain evidence="2 3">Hao 2018</strain>
    </source>
</reference>
<proteinExistence type="predicted"/>
<evidence type="ECO:0000313" key="2">
    <source>
        <dbReference type="EMBL" id="AYM86376.1"/>
    </source>
</evidence>
<dbReference type="Pfam" id="PF11157">
    <property type="entry name" value="DUF2937"/>
    <property type="match status" value="1"/>
</dbReference>
<feature type="transmembrane region" description="Helical" evidence="1">
    <location>
        <begin position="134"/>
        <end position="159"/>
    </location>
</feature>
<evidence type="ECO:0000256" key="1">
    <source>
        <dbReference type="SAM" id="Phobius"/>
    </source>
</evidence>
<gene>
    <name evidence="2" type="ORF">D9T18_06540</name>
</gene>
<protein>
    <submittedName>
        <fullName evidence="2">DUF2937 family protein</fullName>
    </submittedName>
</protein>
<accession>A0AAD0TZM7</accession>
<keyword evidence="1" id="KW-1133">Transmembrane helix</keyword>
<dbReference type="EMBL" id="CP033065">
    <property type="protein sequence ID" value="AYM86376.1"/>
    <property type="molecule type" value="Genomic_DNA"/>
</dbReference>
<keyword evidence="1" id="KW-0472">Membrane</keyword>
<sequence>MSKLLDYIRLSFFAAGLLLGVQIPAFVSDFGHALDAHLIEANNALAPFKKDAQNYFNNDLNKLIAHYENIGDDIVGKGATHIKSLDNRQHSLQVAVNNFNQSPYLFTLTSDFLTIKKQVWQRFEGQIVLKKDSIIAALVSAIIIAIFAEFIGFVTLFIIKRGYYRLFIAGK</sequence>
<dbReference type="RefSeq" id="WP_024032600.1">
    <property type="nucleotide sequence ID" value="NZ_AZIO01000117.1"/>
</dbReference>
<dbReference type="AlphaFoldDB" id="A0AAD0TZM7"/>
<keyword evidence="1" id="KW-0812">Transmembrane</keyword>
<dbReference type="InterPro" id="IPR022584">
    <property type="entry name" value="DUF2937"/>
</dbReference>
<evidence type="ECO:0000313" key="3">
    <source>
        <dbReference type="Proteomes" id="UP000279995"/>
    </source>
</evidence>
<dbReference type="Proteomes" id="UP000279995">
    <property type="component" value="Chromosome I"/>
</dbReference>
<organism evidence="2 3">
    <name type="scientific">Pseudoalteromonas agarivorans</name>
    <dbReference type="NCBI Taxonomy" id="176102"/>
    <lineage>
        <taxon>Bacteria</taxon>
        <taxon>Pseudomonadati</taxon>
        <taxon>Pseudomonadota</taxon>
        <taxon>Gammaproteobacteria</taxon>
        <taxon>Alteromonadales</taxon>
        <taxon>Pseudoalteromonadaceae</taxon>
        <taxon>Pseudoalteromonas</taxon>
    </lineage>
</organism>